<dbReference type="GeneID" id="37194210"/>
<feature type="region of interest" description="Disordered" evidence="1">
    <location>
        <begin position="1"/>
        <end position="39"/>
    </location>
</feature>
<sequence length="67" mass="7153">MDVLTRRWMLAATEPEPPSQTPRSRATVPRRCTSPAAPGVCTLRAPRGLTASSLGDEQDVLTGHPKG</sequence>
<evidence type="ECO:0000313" key="3">
    <source>
        <dbReference type="Proteomes" id="UP000248961"/>
    </source>
</evidence>
<organism evidence="2 3">
    <name type="scientific">Aspergillus homomorphus (strain CBS 101889)</name>
    <dbReference type="NCBI Taxonomy" id="1450537"/>
    <lineage>
        <taxon>Eukaryota</taxon>
        <taxon>Fungi</taxon>
        <taxon>Dikarya</taxon>
        <taxon>Ascomycota</taxon>
        <taxon>Pezizomycotina</taxon>
        <taxon>Eurotiomycetes</taxon>
        <taxon>Eurotiomycetidae</taxon>
        <taxon>Eurotiales</taxon>
        <taxon>Aspergillaceae</taxon>
        <taxon>Aspergillus</taxon>
        <taxon>Aspergillus subgen. Circumdati</taxon>
    </lineage>
</organism>
<proteinExistence type="predicted"/>
<keyword evidence="3" id="KW-1185">Reference proteome</keyword>
<evidence type="ECO:0000313" key="2">
    <source>
        <dbReference type="EMBL" id="RAL10815.1"/>
    </source>
</evidence>
<reference evidence="2 3" key="1">
    <citation type="submission" date="2018-02" db="EMBL/GenBank/DDBJ databases">
        <title>The genomes of Aspergillus section Nigri reveals drivers in fungal speciation.</title>
        <authorList>
            <consortium name="DOE Joint Genome Institute"/>
            <person name="Vesth T.C."/>
            <person name="Nybo J."/>
            <person name="Theobald S."/>
            <person name="Brandl J."/>
            <person name="Frisvad J.C."/>
            <person name="Nielsen K.F."/>
            <person name="Lyhne E.K."/>
            <person name="Kogle M.E."/>
            <person name="Kuo A."/>
            <person name="Riley R."/>
            <person name="Clum A."/>
            <person name="Nolan M."/>
            <person name="Lipzen A."/>
            <person name="Salamov A."/>
            <person name="Henrissat B."/>
            <person name="Wiebenga A."/>
            <person name="De vries R.P."/>
            <person name="Grigoriev I.V."/>
            <person name="Mortensen U.H."/>
            <person name="Andersen M.R."/>
            <person name="Baker S.E."/>
        </authorList>
    </citation>
    <scope>NUCLEOTIDE SEQUENCE [LARGE SCALE GENOMIC DNA]</scope>
    <source>
        <strain evidence="2 3">CBS 101889</strain>
    </source>
</reference>
<name>A0A395HTV2_ASPHC</name>
<dbReference type="EMBL" id="KZ824292">
    <property type="protein sequence ID" value="RAL10815.1"/>
    <property type="molecule type" value="Genomic_DNA"/>
</dbReference>
<dbReference type="VEuPathDB" id="FungiDB:BO97DRAFT_113567"/>
<dbReference type="Proteomes" id="UP000248961">
    <property type="component" value="Unassembled WGS sequence"/>
</dbReference>
<evidence type="ECO:0000256" key="1">
    <source>
        <dbReference type="SAM" id="MobiDB-lite"/>
    </source>
</evidence>
<feature type="region of interest" description="Disordered" evidence="1">
    <location>
        <begin position="48"/>
        <end position="67"/>
    </location>
</feature>
<gene>
    <name evidence="2" type="ORF">BO97DRAFT_113567</name>
</gene>
<dbReference type="RefSeq" id="XP_025549969.1">
    <property type="nucleotide sequence ID" value="XM_025689921.1"/>
</dbReference>
<dbReference type="AlphaFoldDB" id="A0A395HTV2"/>
<accession>A0A395HTV2</accession>
<protein>
    <submittedName>
        <fullName evidence="2">Uncharacterized protein</fullName>
    </submittedName>
</protein>